<dbReference type="OrthoDB" id="537032at2759"/>
<sequence>MPVIMDIWNVFYTQLHAWTYIPLGSYIQFLPRMRNGETAAELEGENFPLVGDLVDGVLVAACFTILRVLLTLLVFQPAGRGIMKHSYFCMVRDPRLERVMDRDPLPSAKKIAGMAREVKSTPAAVSAYCRRARNRGREEAALHKFNEVSWKLLCHVVLTWYGAVAVLARERWWYDVDSCWERYPHMVNSKAAYWYYMLEFGAFGHEMMAIFWEARRSDFWAMLTHHVATLLLIAGSYTCNFLPIGCLVMIVHDIADVFLELAKLFNYMSKARPWAKRLTDALFVLFALVFLVTRLLVFPFRVWWANSMKMPRKYFGYHYTGIGVLNVFCVVLIVLHAYWMFLILRMAVKMLASGEVSNDTRSDDEEELEASDGEKED</sequence>
<dbReference type="AlphaFoldDB" id="A0A4D9CTK2"/>
<name>A0A4D9CTK2_9STRA</name>
<evidence type="ECO:0000313" key="10">
    <source>
        <dbReference type="Proteomes" id="UP000355283"/>
    </source>
</evidence>
<comment type="caution">
    <text evidence="9">The sequence shown here is derived from an EMBL/GenBank/DDBJ whole genome shotgun (WGS) entry which is preliminary data.</text>
</comment>
<dbReference type="PANTHER" id="PTHR12560:SF0">
    <property type="entry name" value="LD18904P"/>
    <property type="match status" value="1"/>
</dbReference>
<protein>
    <recommendedName>
        <fullName evidence="8">TLC domain-containing protein</fullName>
    </recommendedName>
</protein>
<feature type="compositionally biased region" description="Acidic residues" evidence="6">
    <location>
        <begin position="362"/>
        <end position="377"/>
    </location>
</feature>
<evidence type="ECO:0000256" key="6">
    <source>
        <dbReference type="SAM" id="MobiDB-lite"/>
    </source>
</evidence>
<feature type="transmembrane region" description="Helical" evidence="7">
    <location>
        <begin position="316"/>
        <end position="341"/>
    </location>
</feature>
<feature type="domain" description="TLC" evidence="8">
    <location>
        <begin position="143"/>
        <end position="352"/>
    </location>
</feature>
<evidence type="ECO:0000313" key="9">
    <source>
        <dbReference type="EMBL" id="TFJ82186.1"/>
    </source>
</evidence>
<evidence type="ECO:0000256" key="2">
    <source>
        <dbReference type="ARBA" id="ARBA00022692"/>
    </source>
</evidence>
<reference evidence="9 10" key="1">
    <citation type="submission" date="2019-01" db="EMBL/GenBank/DDBJ databases">
        <title>Nuclear Genome Assembly of the Microalgal Biofuel strain Nannochloropsis salina CCMP1776.</title>
        <authorList>
            <person name="Hovde B."/>
        </authorList>
    </citation>
    <scope>NUCLEOTIDE SEQUENCE [LARGE SCALE GENOMIC DNA]</scope>
    <source>
        <strain evidence="9 10">CCMP1776</strain>
    </source>
</reference>
<dbReference type="InterPro" id="IPR006634">
    <property type="entry name" value="TLC-dom"/>
</dbReference>
<comment type="subcellular location">
    <subcellularLocation>
        <location evidence="1">Membrane</location>
        <topology evidence="1">Multi-pass membrane protein</topology>
    </subcellularLocation>
</comment>
<feature type="transmembrane region" description="Helical" evidence="7">
    <location>
        <begin position="56"/>
        <end position="75"/>
    </location>
</feature>
<dbReference type="InterPro" id="IPR016439">
    <property type="entry name" value="Lag1/Lac1-like"/>
</dbReference>
<feature type="region of interest" description="Disordered" evidence="6">
    <location>
        <begin position="357"/>
        <end position="377"/>
    </location>
</feature>
<dbReference type="Proteomes" id="UP000355283">
    <property type="component" value="Unassembled WGS sequence"/>
</dbReference>
<dbReference type="Pfam" id="PF03798">
    <property type="entry name" value="TRAM_LAG1_CLN8"/>
    <property type="match status" value="1"/>
</dbReference>
<keyword evidence="4 5" id="KW-0472">Membrane</keyword>
<evidence type="ECO:0000259" key="8">
    <source>
        <dbReference type="PROSITE" id="PS50922"/>
    </source>
</evidence>
<keyword evidence="10" id="KW-1185">Reference proteome</keyword>
<evidence type="ECO:0000256" key="1">
    <source>
        <dbReference type="ARBA" id="ARBA00004141"/>
    </source>
</evidence>
<dbReference type="GO" id="GO:0050291">
    <property type="term" value="F:sphingosine N-acyltransferase activity"/>
    <property type="evidence" value="ECO:0007669"/>
    <property type="project" value="InterPro"/>
</dbReference>
<gene>
    <name evidence="9" type="ORF">NSK_006515</name>
</gene>
<feature type="transmembrane region" description="Helical" evidence="7">
    <location>
        <begin position="282"/>
        <end position="304"/>
    </location>
</feature>
<dbReference type="GO" id="GO:0016020">
    <property type="term" value="C:membrane"/>
    <property type="evidence" value="ECO:0007669"/>
    <property type="project" value="UniProtKB-SubCell"/>
</dbReference>
<feature type="transmembrane region" description="Helical" evidence="7">
    <location>
        <begin position="193"/>
        <end position="212"/>
    </location>
</feature>
<dbReference type="EMBL" id="SDOX01000119">
    <property type="protein sequence ID" value="TFJ82186.1"/>
    <property type="molecule type" value="Genomic_DNA"/>
</dbReference>
<evidence type="ECO:0000256" key="4">
    <source>
        <dbReference type="ARBA" id="ARBA00023136"/>
    </source>
</evidence>
<dbReference type="SMART" id="SM00724">
    <property type="entry name" value="TLC"/>
    <property type="match status" value="1"/>
</dbReference>
<keyword evidence="3 7" id="KW-1133">Transmembrane helix</keyword>
<dbReference type="GO" id="GO:0046513">
    <property type="term" value="P:ceramide biosynthetic process"/>
    <property type="evidence" value="ECO:0007669"/>
    <property type="project" value="InterPro"/>
</dbReference>
<evidence type="ECO:0000256" key="7">
    <source>
        <dbReference type="SAM" id="Phobius"/>
    </source>
</evidence>
<evidence type="ECO:0000256" key="5">
    <source>
        <dbReference type="PROSITE-ProRule" id="PRU00205"/>
    </source>
</evidence>
<organism evidence="9 10">
    <name type="scientific">Nannochloropsis salina CCMP1776</name>
    <dbReference type="NCBI Taxonomy" id="1027361"/>
    <lineage>
        <taxon>Eukaryota</taxon>
        <taxon>Sar</taxon>
        <taxon>Stramenopiles</taxon>
        <taxon>Ochrophyta</taxon>
        <taxon>Eustigmatophyceae</taxon>
        <taxon>Eustigmatales</taxon>
        <taxon>Monodopsidaceae</taxon>
        <taxon>Microchloropsis</taxon>
        <taxon>Microchloropsis salina</taxon>
    </lineage>
</organism>
<proteinExistence type="predicted"/>
<evidence type="ECO:0000256" key="3">
    <source>
        <dbReference type="ARBA" id="ARBA00022989"/>
    </source>
</evidence>
<keyword evidence="2 5" id="KW-0812">Transmembrane</keyword>
<dbReference type="PROSITE" id="PS50922">
    <property type="entry name" value="TLC"/>
    <property type="match status" value="1"/>
</dbReference>
<accession>A0A4D9CTK2</accession>
<dbReference type="PANTHER" id="PTHR12560">
    <property type="entry name" value="LONGEVITY ASSURANCE FACTOR 1 LAG1"/>
    <property type="match status" value="1"/>
</dbReference>